<keyword evidence="3" id="KW-1185">Reference proteome</keyword>
<dbReference type="AlphaFoldDB" id="A0A835M280"/>
<keyword evidence="1" id="KW-0472">Membrane</keyword>
<comment type="caution">
    <text evidence="2">The sequence shown here is derived from an EMBL/GenBank/DDBJ whole genome shotgun (WGS) entry which is preliminary data.</text>
</comment>
<feature type="transmembrane region" description="Helical" evidence="1">
    <location>
        <begin position="141"/>
        <end position="167"/>
    </location>
</feature>
<feature type="transmembrane region" description="Helical" evidence="1">
    <location>
        <begin position="32"/>
        <end position="51"/>
    </location>
</feature>
<reference evidence="2 3" key="1">
    <citation type="submission" date="2020-10" db="EMBL/GenBank/DDBJ databases">
        <title>The Coptis chinensis genome and diversification of protoberbering-type alkaloids.</title>
        <authorList>
            <person name="Wang B."/>
            <person name="Shu S."/>
            <person name="Song C."/>
            <person name="Liu Y."/>
        </authorList>
    </citation>
    <scope>NUCLEOTIDE SEQUENCE [LARGE SCALE GENOMIC DNA]</scope>
    <source>
        <strain evidence="2">HL-2020</strain>
        <tissue evidence="2">Leaf</tissue>
    </source>
</reference>
<evidence type="ECO:0000313" key="2">
    <source>
        <dbReference type="EMBL" id="KAF9613702.1"/>
    </source>
</evidence>
<dbReference type="EMBL" id="JADFTS010000003">
    <property type="protein sequence ID" value="KAF9613702.1"/>
    <property type="molecule type" value="Genomic_DNA"/>
</dbReference>
<dbReference type="Proteomes" id="UP000631114">
    <property type="component" value="Unassembled WGS sequence"/>
</dbReference>
<keyword evidence="1" id="KW-1133">Transmembrane helix</keyword>
<feature type="transmembrane region" description="Helical" evidence="1">
    <location>
        <begin position="230"/>
        <end position="249"/>
    </location>
</feature>
<protein>
    <submittedName>
        <fullName evidence="2">Uncharacterized protein</fullName>
    </submittedName>
</protein>
<proteinExistence type="predicted"/>
<evidence type="ECO:0000313" key="3">
    <source>
        <dbReference type="Proteomes" id="UP000631114"/>
    </source>
</evidence>
<sequence length="314" mass="35278">MNQPMIAEEPVLLSLTGILEKALEIRGKSKRFIVSNMLLIFLPFCLLVLGADLTFAPVMGNVVTLIDLVSQEDPNSSGAKKIVEEILKSVWLMLGLEILFLSVYCTVSLFSVVATRHTSSRAILNMKDLFSKTSGSWKRQVITWVYVTFLVVVLVAIILISIGVLPIRVTGVATIALSLMFVILITLCYLYLAAIWIFSIVLTIMEINLNEPMILQKFEELNKGRRLQGFVLMLFASIVSIVMVVAFAFERRKINQGIDTQLANGIMMLCYVCLLKLFMLVLYSVFYNESKRRNGEQVEEETRLSYAPLVASEV</sequence>
<dbReference type="PANTHER" id="PTHR33133:SF1">
    <property type="entry name" value="EXPRESSED PROTEIN-RELATED"/>
    <property type="match status" value="1"/>
</dbReference>
<accession>A0A835M280</accession>
<name>A0A835M280_9MAGN</name>
<organism evidence="2 3">
    <name type="scientific">Coptis chinensis</name>
    <dbReference type="NCBI Taxonomy" id="261450"/>
    <lineage>
        <taxon>Eukaryota</taxon>
        <taxon>Viridiplantae</taxon>
        <taxon>Streptophyta</taxon>
        <taxon>Embryophyta</taxon>
        <taxon>Tracheophyta</taxon>
        <taxon>Spermatophyta</taxon>
        <taxon>Magnoliopsida</taxon>
        <taxon>Ranunculales</taxon>
        <taxon>Ranunculaceae</taxon>
        <taxon>Coptidoideae</taxon>
        <taxon>Coptis</taxon>
    </lineage>
</organism>
<feature type="transmembrane region" description="Helical" evidence="1">
    <location>
        <begin position="179"/>
        <end position="209"/>
    </location>
</feature>
<dbReference type="PANTHER" id="PTHR33133">
    <property type="entry name" value="OS08G0107100 PROTEIN-RELATED"/>
    <property type="match status" value="1"/>
</dbReference>
<feature type="transmembrane region" description="Helical" evidence="1">
    <location>
        <begin position="261"/>
        <end position="286"/>
    </location>
</feature>
<gene>
    <name evidence="2" type="ORF">IFM89_010144</name>
</gene>
<keyword evidence="1" id="KW-0812">Transmembrane</keyword>
<feature type="transmembrane region" description="Helical" evidence="1">
    <location>
        <begin position="90"/>
        <end position="114"/>
    </location>
</feature>
<dbReference type="OrthoDB" id="737323at2759"/>
<evidence type="ECO:0000256" key="1">
    <source>
        <dbReference type="SAM" id="Phobius"/>
    </source>
</evidence>